<evidence type="ECO:0000259" key="13">
    <source>
        <dbReference type="Pfam" id="PF01435"/>
    </source>
</evidence>
<dbReference type="InterPro" id="IPR001915">
    <property type="entry name" value="Peptidase_M48"/>
</dbReference>
<dbReference type="Pfam" id="PF12796">
    <property type="entry name" value="Ank_2"/>
    <property type="match status" value="1"/>
</dbReference>
<dbReference type="GO" id="GO:0008237">
    <property type="term" value="F:metallopeptidase activity"/>
    <property type="evidence" value="ECO:0007669"/>
    <property type="project" value="UniProtKB-KW"/>
</dbReference>
<dbReference type="PROSITE" id="PS50088">
    <property type="entry name" value="ANK_REPEAT"/>
    <property type="match status" value="2"/>
</dbReference>
<feature type="domain" description="Peptidase M48" evidence="13">
    <location>
        <begin position="71"/>
        <end position="156"/>
    </location>
</feature>
<evidence type="ECO:0000256" key="3">
    <source>
        <dbReference type="ARBA" id="ARBA00022670"/>
    </source>
</evidence>
<dbReference type="SMART" id="SM00248">
    <property type="entry name" value="ANK"/>
    <property type="match status" value="3"/>
</dbReference>
<accession>A0ABS7K781</accession>
<feature type="transmembrane region" description="Helical" evidence="12">
    <location>
        <begin position="151"/>
        <end position="171"/>
    </location>
</feature>
<evidence type="ECO:0000256" key="10">
    <source>
        <dbReference type="ARBA" id="ARBA00023136"/>
    </source>
</evidence>
<keyword evidence="8 12" id="KW-1133">Transmembrane helix</keyword>
<evidence type="ECO:0000256" key="1">
    <source>
        <dbReference type="ARBA" id="ARBA00001947"/>
    </source>
</evidence>
<keyword evidence="11" id="KW-0040">ANK repeat</keyword>
<sequence length="442" mass="50245">MLEESLKNRLVYRKENIYFAITLLFSILAYVVLVFSLVGILIILGLMLVSYFFHALSMASIRRNGVRISEQQFPYLYQKAVKLAEDMELVKMPAIYVMESMGMLNAFATRFFGKNMVVVYSEIFDLVEENREEEVLFVLAHEFAHLKRRHVLIHLLLLPAMFVPFLGEAYLRACEYTCDRYAAYYVGNVNTAKETLSMLAIGKKLSGKMNKEAYVQQLREESGFFAWMSEKLSSHPDLPKRINALEHWVNPELYPLVREKKTGIIVLGSIASIVIAASLTGAMVLLVQGSKALTSFLEDPYLYEDSYSYEDDEYIYEEDLVDSPPVIQAVMEEDKKKLEQLVAEGADIDEKDAEGYTALQYAVSWGDIETAKWLIENGSNVNSTDNWGSTPLMNAVYNVADVELVELLLTNGADKTLEDSEGKTAYDYAVEIRDPELRDLLK</sequence>
<dbReference type="RefSeq" id="WP_221874346.1">
    <property type="nucleotide sequence ID" value="NZ_JACWFH010000019.1"/>
</dbReference>
<keyword evidence="10 12" id="KW-0472">Membrane</keyword>
<keyword evidence="3" id="KW-0645">Protease</keyword>
<comment type="cofactor">
    <cofactor evidence="1">
        <name>Zn(2+)</name>
        <dbReference type="ChEBI" id="CHEBI:29105"/>
    </cofactor>
</comment>
<dbReference type="Gene3D" id="3.30.2010.10">
    <property type="entry name" value="Metalloproteases ('zincins'), catalytic domain"/>
    <property type="match status" value="1"/>
</dbReference>
<reference evidence="14 15" key="1">
    <citation type="submission" date="2020-07" db="EMBL/GenBank/DDBJ databases">
        <title>Fungal Genomes of the International Space Station.</title>
        <authorList>
            <person name="Seuylemezian A."/>
            <person name="Singh N.K."/>
            <person name="Wood J."/>
            <person name="Venkateswaran K."/>
        </authorList>
    </citation>
    <scope>NUCLEOTIDE SEQUENCE [LARGE SCALE GENOMIC DNA]</scope>
    <source>
        <strain evidence="14 15">PL-B2</strain>
    </source>
</reference>
<evidence type="ECO:0000256" key="8">
    <source>
        <dbReference type="ARBA" id="ARBA00022989"/>
    </source>
</evidence>
<evidence type="ECO:0000256" key="7">
    <source>
        <dbReference type="ARBA" id="ARBA00022833"/>
    </source>
</evidence>
<protein>
    <submittedName>
        <fullName evidence="14">M48 family metalloprotease</fullName>
    </submittedName>
</protein>
<dbReference type="SUPFAM" id="SSF48403">
    <property type="entry name" value="Ankyrin repeat"/>
    <property type="match status" value="1"/>
</dbReference>
<evidence type="ECO:0000256" key="12">
    <source>
        <dbReference type="SAM" id="Phobius"/>
    </source>
</evidence>
<keyword evidence="4 12" id="KW-0812">Transmembrane</keyword>
<dbReference type="Pfam" id="PF01435">
    <property type="entry name" value="Peptidase_M48"/>
    <property type="match status" value="2"/>
</dbReference>
<feature type="repeat" description="ANK" evidence="11">
    <location>
        <begin position="354"/>
        <end position="386"/>
    </location>
</feature>
<keyword evidence="5" id="KW-0479">Metal-binding</keyword>
<evidence type="ECO:0000256" key="11">
    <source>
        <dbReference type="PROSITE-ProRule" id="PRU00023"/>
    </source>
</evidence>
<dbReference type="PROSITE" id="PS50297">
    <property type="entry name" value="ANK_REP_REGION"/>
    <property type="match status" value="1"/>
</dbReference>
<dbReference type="PANTHER" id="PTHR43221">
    <property type="entry name" value="PROTEASE HTPX"/>
    <property type="match status" value="1"/>
</dbReference>
<dbReference type="CDD" id="cd07325">
    <property type="entry name" value="M48_Ste24p_like"/>
    <property type="match status" value="1"/>
</dbReference>
<evidence type="ECO:0000313" key="14">
    <source>
        <dbReference type="EMBL" id="MBY0098126.1"/>
    </source>
</evidence>
<evidence type="ECO:0000256" key="9">
    <source>
        <dbReference type="ARBA" id="ARBA00023049"/>
    </source>
</evidence>
<dbReference type="InterPro" id="IPR050083">
    <property type="entry name" value="HtpX_protease"/>
</dbReference>
<keyword evidence="9 14" id="KW-0482">Metalloprotease</keyword>
<dbReference type="Proteomes" id="UP000769780">
    <property type="component" value="Unassembled WGS sequence"/>
</dbReference>
<evidence type="ECO:0000256" key="5">
    <source>
        <dbReference type="ARBA" id="ARBA00022723"/>
    </source>
</evidence>
<dbReference type="Gene3D" id="1.25.40.20">
    <property type="entry name" value="Ankyrin repeat-containing domain"/>
    <property type="match status" value="1"/>
</dbReference>
<dbReference type="InterPro" id="IPR002110">
    <property type="entry name" value="Ankyrin_rpt"/>
</dbReference>
<name>A0ABS7K781_9BACI</name>
<feature type="domain" description="Peptidase M48" evidence="13">
    <location>
        <begin position="160"/>
        <end position="248"/>
    </location>
</feature>
<evidence type="ECO:0000256" key="6">
    <source>
        <dbReference type="ARBA" id="ARBA00022801"/>
    </source>
</evidence>
<dbReference type="EMBL" id="JACWFH010000019">
    <property type="protein sequence ID" value="MBY0098126.1"/>
    <property type="molecule type" value="Genomic_DNA"/>
</dbReference>
<keyword evidence="6" id="KW-0378">Hydrolase</keyword>
<dbReference type="PANTHER" id="PTHR43221:SF2">
    <property type="entry name" value="PROTEASE HTPX HOMOLOG"/>
    <property type="match status" value="1"/>
</dbReference>
<comment type="caution">
    <text evidence="14">The sequence shown here is derived from an EMBL/GenBank/DDBJ whole genome shotgun (WGS) entry which is preliminary data.</text>
</comment>
<feature type="repeat" description="ANK" evidence="11">
    <location>
        <begin position="387"/>
        <end position="420"/>
    </location>
</feature>
<organism evidence="14 15">
    <name type="scientific">Mesobacillus maritimus</name>
    <dbReference type="NCBI Taxonomy" id="1643336"/>
    <lineage>
        <taxon>Bacteria</taxon>
        <taxon>Bacillati</taxon>
        <taxon>Bacillota</taxon>
        <taxon>Bacilli</taxon>
        <taxon>Bacillales</taxon>
        <taxon>Bacillaceae</taxon>
        <taxon>Mesobacillus</taxon>
    </lineage>
</organism>
<feature type="transmembrane region" description="Helical" evidence="12">
    <location>
        <begin position="264"/>
        <end position="287"/>
    </location>
</feature>
<keyword evidence="7" id="KW-0862">Zinc</keyword>
<keyword evidence="15" id="KW-1185">Reference proteome</keyword>
<gene>
    <name evidence="14" type="ORF">H0185_15105</name>
</gene>
<keyword evidence="2" id="KW-1003">Cell membrane</keyword>
<dbReference type="InterPro" id="IPR036770">
    <property type="entry name" value="Ankyrin_rpt-contain_sf"/>
</dbReference>
<feature type="transmembrane region" description="Helical" evidence="12">
    <location>
        <begin position="20"/>
        <end position="53"/>
    </location>
</feature>
<evidence type="ECO:0000313" key="15">
    <source>
        <dbReference type="Proteomes" id="UP000769780"/>
    </source>
</evidence>
<evidence type="ECO:0000256" key="4">
    <source>
        <dbReference type="ARBA" id="ARBA00022692"/>
    </source>
</evidence>
<evidence type="ECO:0000256" key="2">
    <source>
        <dbReference type="ARBA" id="ARBA00022475"/>
    </source>
</evidence>
<proteinExistence type="predicted"/>